<evidence type="ECO:0000256" key="1">
    <source>
        <dbReference type="ARBA" id="ARBA00022714"/>
    </source>
</evidence>
<dbReference type="InterPro" id="IPR001041">
    <property type="entry name" value="2Fe-2S_ferredoxin-type"/>
</dbReference>
<dbReference type="VEuPathDB" id="TriTrypDB:LPMP_312340"/>
<dbReference type="eggNOG" id="KOG3309">
    <property type="taxonomic scope" value="Eukaryota"/>
</dbReference>
<feature type="domain" description="2Fe-2S ferredoxin-type" evidence="5">
    <location>
        <begin position="50"/>
        <end position="153"/>
    </location>
</feature>
<dbReference type="AlphaFoldDB" id="A0A088RY01"/>
<accession>A0A088RY01</accession>
<evidence type="ECO:0000256" key="4">
    <source>
        <dbReference type="ARBA" id="ARBA00023014"/>
    </source>
</evidence>
<dbReference type="PRINTS" id="PR00355">
    <property type="entry name" value="ADRENODOXIN"/>
</dbReference>
<protein>
    <submittedName>
        <fullName evidence="6">Ferredoxin, 2fe-2s- like protein</fullName>
    </submittedName>
</protein>
<dbReference type="InterPro" id="IPR001055">
    <property type="entry name" value="Adrenodoxin-like"/>
</dbReference>
<evidence type="ECO:0000313" key="6">
    <source>
        <dbReference type="EMBL" id="AIO00821.1"/>
    </source>
</evidence>
<dbReference type="SUPFAM" id="SSF54292">
    <property type="entry name" value="2Fe-2S ferredoxin-like"/>
    <property type="match status" value="1"/>
</dbReference>
<gene>
    <name evidence="6" type="ORF">LPMP_312340</name>
</gene>
<dbReference type="EMBL" id="CP009400">
    <property type="protein sequence ID" value="AIO00821.1"/>
    <property type="molecule type" value="Genomic_DNA"/>
</dbReference>
<evidence type="ECO:0000313" key="7">
    <source>
        <dbReference type="Proteomes" id="UP000063063"/>
    </source>
</evidence>
<dbReference type="PANTHER" id="PTHR23426:SF63">
    <property type="entry name" value="TRANSFER PROTEIN, PUTATIVE-RELATED"/>
    <property type="match status" value="1"/>
</dbReference>
<dbReference type="CDD" id="cd00207">
    <property type="entry name" value="fer2"/>
    <property type="match status" value="1"/>
</dbReference>
<dbReference type="GO" id="GO:0009055">
    <property type="term" value="F:electron transfer activity"/>
    <property type="evidence" value="ECO:0007669"/>
    <property type="project" value="TreeGrafter"/>
</dbReference>
<dbReference type="PANTHER" id="PTHR23426">
    <property type="entry name" value="FERREDOXIN/ADRENODOXIN"/>
    <property type="match status" value="1"/>
</dbReference>
<keyword evidence="4" id="KW-0411">Iron-sulfur</keyword>
<dbReference type="Gene3D" id="3.10.20.30">
    <property type="match status" value="1"/>
</dbReference>
<name>A0A088RY01_LEIPA</name>
<keyword evidence="1" id="KW-0001">2Fe-2S</keyword>
<dbReference type="GeneID" id="22577660"/>
<keyword evidence="7" id="KW-1185">Reference proteome</keyword>
<dbReference type="GO" id="GO:0140647">
    <property type="term" value="P:P450-containing electron transport chain"/>
    <property type="evidence" value="ECO:0007669"/>
    <property type="project" value="InterPro"/>
</dbReference>
<reference evidence="6 7" key="1">
    <citation type="journal article" date="2015" name="Sci. Rep.">
        <title>The genome of Leishmania panamensis: insights into genomics of the L. (Viannia) subgenus.</title>
        <authorList>
            <person name="Llanes A."/>
            <person name="Restrepo C.M."/>
            <person name="Vecchio G.D."/>
            <person name="Anguizola F.J."/>
            <person name="Lleonart R."/>
        </authorList>
    </citation>
    <scope>NUCLEOTIDE SEQUENCE [LARGE SCALE GENOMIC DNA]</scope>
    <source>
        <strain evidence="6 7">MHOM/PA/94/PSC-1</strain>
    </source>
</reference>
<proteinExistence type="predicted"/>
<keyword evidence="2" id="KW-0479">Metal-binding</keyword>
<dbReference type="Proteomes" id="UP000063063">
    <property type="component" value="Chromosome 31"/>
</dbReference>
<dbReference type="KEGG" id="lpan:LPMP_312340"/>
<dbReference type="VEuPathDB" id="TriTrypDB:LPAL13_310030700"/>
<dbReference type="GO" id="GO:0046872">
    <property type="term" value="F:metal ion binding"/>
    <property type="evidence" value="ECO:0007669"/>
    <property type="project" value="UniProtKB-KW"/>
</dbReference>
<evidence type="ECO:0000259" key="5">
    <source>
        <dbReference type="PROSITE" id="PS51085"/>
    </source>
</evidence>
<dbReference type="RefSeq" id="XP_010701621.1">
    <property type="nucleotide sequence ID" value="XM_010703319.1"/>
</dbReference>
<dbReference type="InterPro" id="IPR036010">
    <property type="entry name" value="2Fe-2S_ferredoxin-like_sf"/>
</dbReference>
<organism evidence="6 7">
    <name type="scientific">Leishmania panamensis</name>
    <dbReference type="NCBI Taxonomy" id="5679"/>
    <lineage>
        <taxon>Eukaryota</taxon>
        <taxon>Discoba</taxon>
        <taxon>Euglenozoa</taxon>
        <taxon>Kinetoplastea</taxon>
        <taxon>Metakinetoplastina</taxon>
        <taxon>Trypanosomatida</taxon>
        <taxon>Trypanosomatidae</taxon>
        <taxon>Leishmaniinae</taxon>
        <taxon>Leishmania</taxon>
        <taxon>Leishmania guyanensis species complex</taxon>
    </lineage>
</organism>
<evidence type="ECO:0000256" key="3">
    <source>
        <dbReference type="ARBA" id="ARBA00023004"/>
    </source>
</evidence>
<dbReference type="Pfam" id="PF00111">
    <property type="entry name" value="Fer2"/>
    <property type="match status" value="1"/>
</dbReference>
<sequence length="157" mass="17426">MLLWCEAPFLVRKWVRMYRRLLPGPPRPRCMAAPMLLSTSRAPKGTPGRVQVHVKKRDGTHCDVEVPVGLSLMQALRDVARLDVEGTCNGEMVCATCHVRLSATSFKRVAGPSEEEEDVLAKVLDVKETSRLACQVDLTPEVDGLEVELPPYDNGRC</sequence>
<dbReference type="GO" id="GO:0005739">
    <property type="term" value="C:mitochondrion"/>
    <property type="evidence" value="ECO:0007669"/>
    <property type="project" value="TreeGrafter"/>
</dbReference>
<evidence type="ECO:0000256" key="2">
    <source>
        <dbReference type="ARBA" id="ARBA00022723"/>
    </source>
</evidence>
<dbReference type="GO" id="GO:0051537">
    <property type="term" value="F:2 iron, 2 sulfur cluster binding"/>
    <property type="evidence" value="ECO:0007669"/>
    <property type="project" value="UniProtKB-KW"/>
</dbReference>
<dbReference type="OrthoDB" id="259707at2759"/>
<dbReference type="PROSITE" id="PS51085">
    <property type="entry name" value="2FE2S_FER_2"/>
    <property type="match status" value="1"/>
</dbReference>
<dbReference type="InterPro" id="IPR012675">
    <property type="entry name" value="Beta-grasp_dom_sf"/>
</dbReference>
<keyword evidence="3" id="KW-0408">Iron</keyword>